<evidence type="ECO:0000256" key="1">
    <source>
        <dbReference type="SAM" id="MobiDB-lite"/>
    </source>
</evidence>
<sequence>MPQQTTGDHATENHATSKQLALARRQAASSIDWPEKTPFLVNPNPSVRNKFKQMAIAVGVLAVACAIGNDPHGPLHEWTQSIANHEMRPTMEAAMRDGNRAAGTWLATHFWKDYPGLLQTEADDGEPTAMFVMGRILMQDSHPERFFIVDRSMTATQMHAKGLDLVRRAAAAGNQDALLFAIRHGGL</sequence>
<feature type="region of interest" description="Disordered" evidence="1">
    <location>
        <begin position="1"/>
        <end position="28"/>
    </location>
</feature>
<evidence type="ECO:0000313" key="3">
    <source>
        <dbReference type="Proteomes" id="UP000238655"/>
    </source>
</evidence>
<dbReference type="EMBL" id="PQVP01000006">
    <property type="protein sequence ID" value="POZ80183.1"/>
    <property type="molecule type" value="Genomic_DNA"/>
</dbReference>
<name>A0A2S5DM73_9BURK</name>
<evidence type="ECO:0000313" key="2">
    <source>
        <dbReference type="EMBL" id="POZ80183.1"/>
    </source>
</evidence>
<comment type="caution">
    <text evidence="2">The sequence shown here is derived from an EMBL/GenBank/DDBJ whole genome shotgun (WGS) entry which is preliminary data.</text>
</comment>
<reference evidence="2 3" key="1">
    <citation type="submission" date="2018-01" db="EMBL/GenBank/DDBJ databases">
        <title>Successful Treatment of Persistent Burkholderia cepacia Bacteremia with Ceftazidime-Avibactam.</title>
        <authorList>
            <person name="Tamma P."/>
            <person name="Fan Y."/>
            <person name="Bergman Y."/>
            <person name="Sick-Samuels A."/>
            <person name="Hsu A."/>
            <person name="Timp W."/>
            <person name="Simner P."/>
        </authorList>
    </citation>
    <scope>NUCLEOTIDE SEQUENCE [LARGE SCALE GENOMIC DNA]</scope>
    <source>
        <strain evidence="2 3">170816</strain>
    </source>
</reference>
<proteinExistence type="predicted"/>
<dbReference type="Proteomes" id="UP000238655">
    <property type="component" value="Unassembled WGS sequence"/>
</dbReference>
<dbReference type="AlphaFoldDB" id="A0A2S5DM73"/>
<organism evidence="2 3">
    <name type="scientific">Burkholderia contaminans</name>
    <dbReference type="NCBI Taxonomy" id="488447"/>
    <lineage>
        <taxon>Bacteria</taxon>
        <taxon>Pseudomonadati</taxon>
        <taxon>Pseudomonadota</taxon>
        <taxon>Betaproteobacteria</taxon>
        <taxon>Burkholderiales</taxon>
        <taxon>Burkholderiaceae</taxon>
        <taxon>Burkholderia</taxon>
        <taxon>Burkholderia cepacia complex</taxon>
    </lineage>
</organism>
<gene>
    <name evidence="2" type="ORF">C3743_40095</name>
</gene>
<protein>
    <submittedName>
        <fullName evidence="2">Uncharacterized protein</fullName>
    </submittedName>
</protein>
<feature type="compositionally biased region" description="Polar residues" evidence="1">
    <location>
        <begin position="1"/>
        <end position="19"/>
    </location>
</feature>
<accession>A0A2S5DM73</accession>